<organism evidence="2 3">
    <name type="scientific">Listeria weihenstephanensis</name>
    <dbReference type="NCBI Taxonomy" id="1006155"/>
    <lineage>
        <taxon>Bacteria</taxon>
        <taxon>Bacillati</taxon>
        <taxon>Bacillota</taxon>
        <taxon>Bacilli</taxon>
        <taxon>Bacillales</taxon>
        <taxon>Listeriaceae</taxon>
        <taxon>Listeria</taxon>
    </lineage>
</organism>
<evidence type="ECO:0008006" key="4">
    <source>
        <dbReference type="Google" id="ProtNLM"/>
    </source>
</evidence>
<dbReference type="PROSITE" id="PS51257">
    <property type="entry name" value="PROKAR_LIPOPROTEIN"/>
    <property type="match status" value="1"/>
</dbReference>
<gene>
    <name evidence="2" type="ORF">HB943_12955</name>
</gene>
<reference evidence="2 3" key="1">
    <citation type="submission" date="2020-03" db="EMBL/GenBank/DDBJ databases">
        <title>Soil Listeria distribution.</title>
        <authorList>
            <person name="Liao J."/>
            <person name="Wiedmann M."/>
        </authorList>
    </citation>
    <scope>NUCLEOTIDE SEQUENCE [LARGE SCALE GENOMIC DNA]</scope>
    <source>
        <strain evidence="2 3">FSL L7-1523</strain>
    </source>
</reference>
<feature type="signal peptide" evidence="1">
    <location>
        <begin position="1"/>
        <end position="17"/>
    </location>
</feature>
<evidence type="ECO:0000256" key="1">
    <source>
        <dbReference type="SAM" id="SignalP"/>
    </source>
</evidence>
<protein>
    <recommendedName>
        <fullName evidence="4">Lipoprotein</fullName>
    </recommendedName>
</protein>
<keyword evidence="1" id="KW-0732">Signal</keyword>
<dbReference type="AlphaFoldDB" id="A0A841Z891"/>
<sequence>MKVLKICCAILCFLILAGCTSDELVQNTGGNITTGNTTNKNKDFIVEWAPFYSSGEQIIDIHSTESQNILNKTKVLAFANQATDNNVSLTTNGCLYNGETGQDGTLFLITLLTNRTGNSIKNIHYDIKITLNSTGEVLGESAFDIPSNIYGDSVGSNKGYLAFLPFPYSPEKATGTVYLKDEITVQTNITYDTAGE</sequence>
<dbReference type="Proteomes" id="UP000564536">
    <property type="component" value="Unassembled WGS sequence"/>
</dbReference>
<dbReference type="RefSeq" id="WP_185426893.1">
    <property type="nucleotide sequence ID" value="NZ_JAARRL010000024.1"/>
</dbReference>
<dbReference type="EMBL" id="JAARRL010000024">
    <property type="protein sequence ID" value="MBC1501515.1"/>
    <property type="molecule type" value="Genomic_DNA"/>
</dbReference>
<evidence type="ECO:0000313" key="3">
    <source>
        <dbReference type="Proteomes" id="UP000564536"/>
    </source>
</evidence>
<name>A0A841Z891_9LIST</name>
<feature type="chain" id="PRO_5039423267" description="Lipoprotein" evidence="1">
    <location>
        <begin position="18"/>
        <end position="196"/>
    </location>
</feature>
<comment type="caution">
    <text evidence="2">The sequence shown here is derived from an EMBL/GenBank/DDBJ whole genome shotgun (WGS) entry which is preliminary data.</text>
</comment>
<evidence type="ECO:0000313" key="2">
    <source>
        <dbReference type="EMBL" id="MBC1501515.1"/>
    </source>
</evidence>
<accession>A0A841Z891</accession>
<proteinExistence type="predicted"/>